<feature type="compositionally biased region" description="Basic and acidic residues" evidence="1">
    <location>
        <begin position="15"/>
        <end position="30"/>
    </location>
</feature>
<dbReference type="EMBL" id="JABVXQ010000013">
    <property type="protein sequence ID" value="KAF6082002.1"/>
    <property type="molecule type" value="Genomic_DNA"/>
</dbReference>
<organism evidence="2 3">
    <name type="scientific">Phyllostomus discolor</name>
    <name type="common">pale spear-nosed bat</name>
    <dbReference type="NCBI Taxonomy" id="89673"/>
    <lineage>
        <taxon>Eukaryota</taxon>
        <taxon>Metazoa</taxon>
        <taxon>Chordata</taxon>
        <taxon>Craniata</taxon>
        <taxon>Vertebrata</taxon>
        <taxon>Euteleostomi</taxon>
        <taxon>Mammalia</taxon>
        <taxon>Eutheria</taxon>
        <taxon>Laurasiatheria</taxon>
        <taxon>Chiroptera</taxon>
        <taxon>Yangochiroptera</taxon>
        <taxon>Phyllostomidae</taxon>
        <taxon>Phyllostominae</taxon>
        <taxon>Phyllostomus</taxon>
    </lineage>
</organism>
<evidence type="ECO:0000313" key="2">
    <source>
        <dbReference type="EMBL" id="KAF6082002.1"/>
    </source>
</evidence>
<feature type="compositionally biased region" description="Gly residues" evidence="1">
    <location>
        <begin position="89"/>
        <end position="103"/>
    </location>
</feature>
<dbReference type="AlphaFoldDB" id="A0A833YSY8"/>
<gene>
    <name evidence="2" type="ORF">HJG60_008970</name>
</gene>
<reference evidence="2 3" key="1">
    <citation type="journal article" date="2020" name="Nature">
        <title>Six reference-quality genomes reveal evolution of bat adaptations.</title>
        <authorList>
            <person name="Jebb D."/>
            <person name="Huang Z."/>
            <person name="Pippel M."/>
            <person name="Hughes G.M."/>
            <person name="Lavrichenko K."/>
            <person name="Devanna P."/>
            <person name="Winkler S."/>
            <person name="Jermiin L.S."/>
            <person name="Skirmuntt E.C."/>
            <person name="Katzourakis A."/>
            <person name="Burkitt-Gray L."/>
            <person name="Ray D.A."/>
            <person name="Sullivan K.A.M."/>
            <person name="Roscito J.G."/>
            <person name="Kirilenko B.M."/>
            <person name="Davalos L.M."/>
            <person name="Corthals A.P."/>
            <person name="Power M.L."/>
            <person name="Jones G."/>
            <person name="Ransome R.D."/>
            <person name="Dechmann D.K.N."/>
            <person name="Locatelli A.G."/>
            <person name="Puechmaille S.J."/>
            <person name="Fedrigo O."/>
            <person name="Jarvis E.D."/>
            <person name="Hiller M."/>
            <person name="Vernes S.C."/>
            <person name="Myers E.W."/>
            <person name="Teeling E.C."/>
        </authorList>
    </citation>
    <scope>NUCLEOTIDE SEQUENCE [LARGE SCALE GENOMIC DNA]</scope>
    <source>
        <strain evidence="2">Bat1K_MPI-CBG_1</strain>
    </source>
</reference>
<dbReference type="Proteomes" id="UP000664940">
    <property type="component" value="Unassembled WGS sequence"/>
</dbReference>
<protein>
    <submittedName>
        <fullName evidence="2">Uncharacterized protein</fullName>
    </submittedName>
</protein>
<sequence>MNQSKPALGLWVGGADRERPTCAANRREVGRGCAGGHLGETPAEDGTNPGTNGAPGGEQRPRVAPGSYARTWKCADRPSSFISQSSGHDPGGLGHPGNVGGRRAGPSAVLSTSHVSSPHRAPRPSHPAGS</sequence>
<name>A0A833YSY8_9CHIR</name>
<comment type="caution">
    <text evidence="2">The sequence shown here is derived from an EMBL/GenBank/DDBJ whole genome shotgun (WGS) entry which is preliminary data.</text>
</comment>
<proteinExistence type="predicted"/>
<accession>A0A833YSY8</accession>
<evidence type="ECO:0000313" key="3">
    <source>
        <dbReference type="Proteomes" id="UP000664940"/>
    </source>
</evidence>
<evidence type="ECO:0000256" key="1">
    <source>
        <dbReference type="SAM" id="MobiDB-lite"/>
    </source>
</evidence>
<feature type="region of interest" description="Disordered" evidence="1">
    <location>
        <begin position="1"/>
        <end position="130"/>
    </location>
</feature>